<evidence type="ECO:0000313" key="3">
    <source>
        <dbReference type="Proteomes" id="UP000255355"/>
    </source>
</evidence>
<evidence type="ECO:0000313" key="2">
    <source>
        <dbReference type="EMBL" id="RDI46788.1"/>
    </source>
</evidence>
<gene>
    <name evidence="2" type="ORF">DFR68_110194</name>
</gene>
<comment type="caution">
    <text evidence="2">The sequence shown here is derived from an EMBL/GenBank/DDBJ whole genome shotgun (WGS) entry which is preliminary data.</text>
</comment>
<feature type="chain" id="PRO_5016935102" evidence="1">
    <location>
        <begin position="32"/>
        <end position="126"/>
    </location>
</feature>
<proteinExistence type="predicted"/>
<feature type="signal peptide" evidence="1">
    <location>
        <begin position="1"/>
        <end position="31"/>
    </location>
</feature>
<organism evidence="2 3">
    <name type="scientific">Nocardia mexicana</name>
    <dbReference type="NCBI Taxonomy" id="279262"/>
    <lineage>
        <taxon>Bacteria</taxon>
        <taxon>Bacillati</taxon>
        <taxon>Actinomycetota</taxon>
        <taxon>Actinomycetes</taxon>
        <taxon>Mycobacteriales</taxon>
        <taxon>Nocardiaceae</taxon>
        <taxon>Nocardia</taxon>
    </lineage>
</organism>
<keyword evidence="3" id="KW-1185">Reference proteome</keyword>
<dbReference type="OrthoDB" id="4567348at2"/>
<dbReference type="Proteomes" id="UP000255355">
    <property type="component" value="Unassembled WGS sequence"/>
</dbReference>
<dbReference type="EMBL" id="QQAZ01000010">
    <property type="protein sequence ID" value="RDI46788.1"/>
    <property type="molecule type" value="Genomic_DNA"/>
</dbReference>
<evidence type="ECO:0000256" key="1">
    <source>
        <dbReference type="SAM" id="SignalP"/>
    </source>
</evidence>
<reference evidence="2 3" key="1">
    <citation type="submission" date="2018-07" db="EMBL/GenBank/DDBJ databases">
        <title>Genomic Encyclopedia of Type Strains, Phase IV (KMG-IV): sequencing the most valuable type-strain genomes for metagenomic binning, comparative biology and taxonomic classification.</title>
        <authorList>
            <person name="Goeker M."/>
        </authorList>
    </citation>
    <scope>NUCLEOTIDE SEQUENCE [LARGE SCALE GENOMIC DNA]</scope>
    <source>
        <strain evidence="2 3">DSM 44952</strain>
    </source>
</reference>
<sequence length="126" mass="13254">MTATVRRLAGASMVIAGAVAAIGFTAGNASAAPTDCVTDRWTTGASAHCGGDGFFTVEVDCVGVYVTRTAPHLAVGPYMQASQRFAYAGDHPEMDPTQTHPRADCFEFTTGHFGIATGTRVYETFR</sequence>
<dbReference type="RefSeq" id="WP_147289064.1">
    <property type="nucleotide sequence ID" value="NZ_QQAZ01000010.1"/>
</dbReference>
<dbReference type="AlphaFoldDB" id="A0A370GSW3"/>
<keyword evidence="1" id="KW-0732">Signal</keyword>
<name>A0A370GSW3_9NOCA</name>
<accession>A0A370GSW3</accession>
<protein>
    <submittedName>
        <fullName evidence="2">Uncharacterized protein</fullName>
    </submittedName>
</protein>